<dbReference type="Gene3D" id="3.80.10.10">
    <property type="entry name" value="Ribonuclease Inhibitor"/>
    <property type="match status" value="1"/>
</dbReference>
<gene>
    <name evidence="1" type="ORF">HUJ06_023663</name>
</gene>
<dbReference type="InterPro" id="IPR032675">
    <property type="entry name" value="LRR_dom_sf"/>
</dbReference>
<accession>A0A822XP56</accession>
<dbReference type="EMBL" id="DUZY01000001">
    <property type="protein sequence ID" value="DAD22200.1"/>
    <property type="molecule type" value="Genomic_DNA"/>
</dbReference>
<keyword evidence="2" id="KW-1185">Reference proteome</keyword>
<organism evidence="1 2">
    <name type="scientific">Nelumbo nucifera</name>
    <name type="common">Sacred lotus</name>
    <dbReference type="NCBI Taxonomy" id="4432"/>
    <lineage>
        <taxon>Eukaryota</taxon>
        <taxon>Viridiplantae</taxon>
        <taxon>Streptophyta</taxon>
        <taxon>Embryophyta</taxon>
        <taxon>Tracheophyta</taxon>
        <taxon>Spermatophyta</taxon>
        <taxon>Magnoliopsida</taxon>
        <taxon>Proteales</taxon>
        <taxon>Nelumbonaceae</taxon>
        <taxon>Nelumbo</taxon>
    </lineage>
</organism>
<evidence type="ECO:0000313" key="1">
    <source>
        <dbReference type="EMBL" id="DAD22200.1"/>
    </source>
</evidence>
<protein>
    <submittedName>
        <fullName evidence="1">Uncharacterized protein</fullName>
    </submittedName>
</protein>
<comment type="caution">
    <text evidence="1">The sequence shown here is derived from an EMBL/GenBank/DDBJ whole genome shotgun (WGS) entry which is preliminary data.</text>
</comment>
<dbReference type="AlphaFoldDB" id="A0A822XP56"/>
<sequence length="108" mass="12284">MPRLSCGLKNAPKLKELPPLFFSAEALRTLYIKNCPQLTWTPFSPSPCLLQQLEELELEGDVGGVELQRLLFMSIPVELQRLTSLQKLGIYRCHLLEERCKKEVGEDG</sequence>
<evidence type="ECO:0000313" key="2">
    <source>
        <dbReference type="Proteomes" id="UP000607653"/>
    </source>
</evidence>
<name>A0A822XP56_NELNU</name>
<dbReference type="Proteomes" id="UP000607653">
    <property type="component" value="Unassembled WGS sequence"/>
</dbReference>
<proteinExistence type="predicted"/>
<dbReference type="SUPFAM" id="SSF52047">
    <property type="entry name" value="RNI-like"/>
    <property type="match status" value="1"/>
</dbReference>
<reference evidence="1 2" key="1">
    <citation type="journal article" date="2020" name="Mol. Biol. Evol.">
        <title>Distinct Expression and Methylation Patterns for Genes with Different Fates following a Single Whole-Genome Duplication in Flowering Plants.</title>
        <authorList>
            <person name="Shi T."/>
            <person name="Rahmani R.S."/>
            <person name="Gugger P.F."/>
            <person name="Wang M."/>
            <person name="Li H."/>
            <person name="Zhang Y."/>
            <person name="Li Z."/>
            <person name="Wang Q."/>
            <person name="Van de Peer Y."/>
            <person name="Marchal K."/>
            <person name="Chen J."/>
        </authorList>
    </citation>
    <scope>NUCLEOTIDE SEQUENCE [LARGE SCALE GENOMIC DNA]</scope>
    <source>
        <tissue evidence="1">Leaf</tissue>
    </source>
</reference>